<keyword evidence="2" id="KW-1185">Reference proteome</keyword>
<dbReference type="AlphaFoldDB" id="A0A059EX04"/>
<organism evidence="1 2">
    <name type="scientific">Anncaliia algerae PRA339</name>
    <dbReference type="NCBI Taxonomy" id="1288291"/>
    <lineage>
        <taxon>Eukaryota</taxon>
        <taxon>Fungi</taxon>
        <taxon>Fungi incertae sedis</taxon>
        <taxon>Microsporidia</taxon>
        <taxon>Tubulinosematoidea</taxon>
        <taxon>Tubulinosematidae</taxon>
        <taxon>Anncaliia</taxon>
    </lineage>
</organism>
<protein>
    <recommendedName>
        <fullName evidence="3">Helix-turn-helix type 11 domain-containing protein</fullName>
    </recommendedName>
</protein>
<gene>
    <name evidence="1" type="ORF">H312_03361</name>
</gene>
<evidence type="ECO:0008006" key="3">
    <source>
        <dbReference type="Google" id="ProtNLM"/>
    </source>
</evidence>
<dbReference type="EMBL" id="KK365316">
    <property type="protein sequence ID" value="KCZ79256.1"/>
    <property type="molecule type" value="Genomic_DNA"/>
</dbReference>
<reference evidence="1 2" key="2">
    <citation type="submission" date="2014-03" db="EMBL/GenBank/DDBJ databases">
        <title>The Genome Sequence of Anncaliia algerae insect isolate PRA339.</title>
        <authorList>
            <consortium name="The Broad Institute Genome Sequencing Platform"/>
            <consortium name="The Broad Institute Genome Sequencing Center for Infectious Disease"/>
            <person name="Cuomo C."/>
            <person name="Becnel J."/>
            <person name="Sanscrainte N."/>
            <person name="Walker B."/>
            <person name="Young S.K."/>
            <person name="Zeng Q."/>
            <person name="Gargeya S."/>
            <person name="Fitzgerald M."/>
            <person name="Haas B."/>
            <person name="Abouelleil A."/>
            <person name="Alvarado L."/>
            <person name="Arachchi H.M."/>
            <person name="Berlin A.M."/>
            <person name="Chapman S.B."/>
            <person name="Dewar J."/>
            <person name="Goldberg J."/>
            <person name="Griggs A."/>
            <person name="Gujja S."/>
            <person name="Hansen M."/>
            <person name="Howarth C."/>
            <person name="Imamovic A."/>
            <person name="Larimer J."/>
            <person name="McCowan C."/>
            <person name="Murphy C."/>
            <person name="Neiman D."/>
            <person name="Pearson M."/>
            <person name="Priest M."/>
            <person name="Roberts A."/>
            <person name="Saif S."/>
            <person name="Shea T."/>
            <person name="Sisk P."/>
            <person name="Sykes S."/>
            <person name="Wortman J."/>
            <person name="Nusbaum C."/>
            <person name="Birren B."/>
        </authorList>
    </citation>
    <scope>NUCLEOTIDE SEQUENCE [LARGE SCALE GENOMIC DNA]</scope>
    <source>
        <strain evidence="1 2">PRA339</strain>
    </source>
</reference>
<dbReference type="HOGENOM" id="CLU_2922175_0_0_1"/>
<dbReference type="Pfam" id="PF13412">
    <property type="entry name" value="HTH_24"/>
    <property type="match status" value="1"/>
</dbReference>
<sequence length="61" mass="7143">MVKKRRELIKDSMTIICSILETNTSNKQIAETLDLSLKTVWKLLKKLDLVRNLFLPVKKEN</sequence>
<proteinExistence type="predicted"/>
<accession>A0A059EX04</accession>
<evidence type="ECO:0000313" key="2">
    <source>
        <dbReference type="Proteomes" id="UP000030655"/>
    </source>
</evidence>
<evidence type="ECO:0000313" key="1">
    <source>
        <dbReference type="EMBL" id="KCZ79256.1"/>
    </source>
</evidence>
<dbReference type="VEuPathDB" id="MicrosporidiaDB:H312_03361"/>
<name>A0A059EX04_9MICR</name>
<reference evidence="2" key="1">
    <citation type="submission" date="2013-02" db="EMBL/GenBank/DDBJ databases">
        <authorList>
            <consortium name="The Broad Institute Genome Sequencing Platform"/>
            <person name="Cuomo C."/>
            <person name="Becnel J."/>
            <person name="Sanscrainte N."/>
            <person name="Walker B."/>
            <person name="Young S.K."/>
            <person name="Zeng Q."/>
            <person name="Gargeya S."/>
            <person name="Fitzgerald M."/>
            <person name="Haas B."/>
            <person name="Abouelleil A."/>
            <person name="Alvarado L."/>
            <person name="Arachchi H.M."/>
            <person name="Berlin A.M."/>
            <person name="Chapman S.B."/>
            <person name="Dewar J."/>
            <person name="Goldberg J."/>
            <person name="Griggs A."/>
            <person name="Gujja S."/>
            <person name="Hansen M."/>
            <person name="Howarth C."/>
            <person name="Imamovic A."/>
            <person name="Larimer J."/>
            <person name="McCowan C."/>
            <person name="Murphy C."/>
            <person name="Neiman D."/>
            <person name="Pearson M."/>
            <person name="Priest M."/>
            <person name="Roberts A."/>
            <person name="Saif S."/>
            <person name="Shea T."/>
            <person name="Sisk P."/>
            <person name="Sykes S."/>
            <person name="Wortman J."/>
            <person name="Nusbaum C."/>
            <person name="Birren B."/>
        </authorList>
    </citation>
    <scope>NUCLEOTIDE SEQUENCE [LARGE SCALE GENOMIC DNA]</scope>
    <source>
        <strain evidence="2">PRA339</strain>
    </source>
</reference>
<dbReference type="Proteomes" id="UP000030655">
    <property type="component" value="Unassembled WGS sequence"/>
</dbReference>